<reference evidence="6 7" key="1">
    <citation type="submission" date="2016-10" db="EMBL/GenBank/DDBJ databases">
        <authorList>
            <person name="de Groot N.N."/>
        </authorList>
    </citation>
    <scope>NUCLEOTIDE SEQUENCE [LARGE SCALE GENOMIC DNA]</scope>
    <source>
        <strain evidence="6 7">BH539</strain>
    </source>
</reference>
<keyword evidence="7" id="KW-1185">Reference proteome</keyword>
<dbReference type="PANTHER" id="PTHR11715">
    <property type="entry name" value="GLYCINE CLEAVAGE SYSTEM H PROTEIN"/>
    <property type="match status" value="1"/>
</dbReference>
<evidence type="ECO:0000313" key="6">
    <source>
        <dbReference type="EMBL" id="SDF98167.1"/>
    </source>
</evidence>
<evidence type="ECO:0000256" key="2">
    <source>
        <dbReference type="ARBA" id="ARBA00022823"/>
    </source>
</evidence>
<comment type="subunit">
    <text evidence="3">The glycine cleavage system is composed of four proteins: P, T, L and H.</text>
</comment>
<gene>
    <name evidence="3" type="primary">gcvH</name>
    <name evidence="6" type="ORF">SAMN05216571_103271</name>
</gene>
<accession>A0A1G7QHX4</accession>
<dbReference type="RefSeq" id="WP_092524113.1">
    <property type="nucleotide sequence ID" value="NZ_FNCI01000003.1"/>
</dbReference>
<comment type="similarity">
    <text evidence="1 3">Belongs to the GcvH family.</text>
</comment>
<feature type="domain" description="Lipoyl-binding" evidence="5">
    <location>
        <begin position="24"/>
        <end position="106"/>
    </location>
</feature>
<proteinExistence type="inferred from homology"/>
<feature type="modified residue" description="N6-lipoyllysine" evidence="3 4">
    <location>
        <position position="65"/>
    </location>
</feature>
<dbReference type="CDD" id="cd06848">
    <property type="entry name" value="GCS_H"/>
    <property type="match status" value="1"/>
</dbReference>
<evidence type="ECO:0000256" key="1">
    <source>
        <dbReference type="ARBA" id="ARBA00009249"/>
    </source>
</evidence>
<dbReference type="NCBIfam" id="NF002270">
    <property type="entry name" value="PRK01202.1"/>
    <property type="match status" value="1"/>
</dbReference>
<dbReference type="SUPFAM" id="SSF51230">
    <property type="entry name" value="Single hybrid motif"/>
    <property type="match status" value="1"/>
</dbReference>
<evidence type="ECO:0000256" key="3">
    <source>
        <dbReference type="HAMAP-Rule" id="MF_00272"/>
    </source>
</evidence>
<evidence type="ECO:0000256" key="4">
    <source>
        <dbReference type="PIRSR" id="PIRSR617453-50"/>
    </source>
</evidence>
<dbReference type="STRING" id="284577.SAMN05216571_103271"/>
<protein>
    <recommendedName>
        <fullName evidence="3">Glycine cleavage system H protein</fullName>
    </recommendedName>
</protein>
<dbReference type="GO" id="GO:0005829">
    <property type="term" value="C:cytosol"/>
    <property type="evidence" value="ECO:0007669"/>
    <property type="project" value="TreeGrafter"/>
</dbReference>
<dbReference type="GO" id="GO:0019464">
    <property type="term" value="P:glycine decarboxylation via glycine cleavage system"/>
    <property type="evidence" value="ECO:0007669"/>
    <property type="project" value="UniProtKB-UniRule"/>
</dbReference>
<dbReference type="Gene3D" id="2.40.50.100">
    <property type="match status" value="1"/>
</dbReference>
<dbReference type="GO" id="GO:0009249">
    <property type="term" value="P:protein lipoylation"/>
    <property type="evidence" value="ECO:0007669"/>
    <property type="project" value="TreeGrafter"/>
</dbReference>
<keyword evidence="2 3" id="KW-0450">Lipoyl</keyword>
<dbReference type="InterPro" id="IPR033753">
    <property type="entry name" value="GCV_H/Fam206"/>
</dbReference>
<comment type="function">
    <text evidence="3">The glycine cleavage system catalyzes the degradation of glycine. The H protein shuttles the methylamine group of glycine from the P protein to the T protein.</text>
</comment>
<dbReference type="PROSITE" id="PS00189">
    <property type="entry name" value="LIPOYL"/>
    <property type="match status" value="1"/>
</dbReference>
<dbReference type="AlphaFoldDB" id="A0A1G7QHX4"/>
<dbReference type="OrthoDB" id="9796712at2"/>
<evidence type="ECO:0000313" key="7">
    <source>
        <dbReference type="Proteomes" id="UP000198641"/>
    </source>
</evidence>
<dbReference type="Proteomes" id="UP000198641">
    <property type="component" value="Unassembled WGS sequence"/>
</dbReference>
<evidence type="ECO:0000259" key="5">
    <source>
        <dbReference type="PROSITE" id="PS50968"/>
    </source>
</evidence>
<comment type="cofactor">
    <cofactor evidence="3">
        <name>(R)-lipoate</name>
        <dbReference type="ChEBI" id="CHEBI:83088"/>
    </cofactor>
    <text evidence="3">Binds 1 lipoyl cofactor covalently.</text>
</comment>
<sequence length="131" mass="13977">MSTIPANLRYTESHEWILDNGDGTVTIGITDHAQESLGDVVFVDLPEVGQELGAGEEFGVIESVKAASDLYAPLAGEVVEVNEALEDAPETVNEAPYEGGWIAKLKLADEGELSKLLDAEAYTKVAEADQD</sequence>
<dbReference type="InterPro" id="IPR011053">
    <property type="entry name" value="Single_hybrid_motif"/>
</dbReference>
<dbReference type="InterPro" id="IPR003016">
    <property type="entry name" value="2-oxoA_DH_lipoyl-BS"/>
</dbReference>
<dbReference type="PROSITE" id="PS50968">
    <property type="entry name" value="BIOTINYL_LIPOYL"/>
    <property type="match status" value="1"/>
</dbReference>
<name>A0A1G7QHX4_9GAMM</name>
<dbReference type="Pfam" id="PF01597">
    <property type="entry name" value="GCV_H"/>
    <property type="match status" value="1"/>
</dbReference>
<dbReference type="InterPro" id="IPR002930">
    <property type="entry name" value="GCV_H"/>
</dbReference>
<dbReference type="EMBL" id="FNCI01000003">
    <property type="protein sequence ID" value="SDF98167.1"/>
    <property type="molecule type" value="Genomic_DNA"/>
</dbReference>
<dbReference type="InterPro" id="IPR017453">
    <property type="entry name" value="GCV_H_sub"/>
</dbReference>
<dbReference type="InterPro" id="IPR000089">
    <property type="entry name" value="Biotin_lipoyl"/>
</dbReference>
<dbReference type="NCBIfam" id="TIGR00527">
    <property type="entry name" value="gcvH"/>
    <property type="match status" value="1"/>
</dbReference>
<dbReference type="GO" id="GO:0005960">
    <property type="term" value="C:glycine cleavage complex"/>
    <property type="evidence" value="ECO:0007669"/>
    <property type="project" value="InterPro"/>
</dbReference>
<dbReference type="PANTHER" id="PTHR11715:SF3">
    <property type="entry name" value="GLYCINE CLEAVAGE SYSTEM H PROTEIN-RELATED"/>
    <property type="match status" value="1"/>
</dbReference>
<organism evidence="6 7">
    <name type="scientific">Onishia taeanensis</name>
    <dbReference type="NCBI Taxonomy" id="284577"/>
    <lineage>
        <taxon>Bacteria</taxon>
        <taxon>Pseudomonadati</taxon>
        <taxon>Pseudomonadota</taxon>
        <taxon>Gammaproteobacteria</taxon>
        <taxon>Oceanospirillales</taxon>
        <taxon>Halomonadaceae</taxon>
        <taxon>Onishia</taxon>
    </lineage>
</organism>
<dbReference type="HAMAP" id="MF_00272">
    <property type="entry name" value="GcvH"/>
    <property type="match status" value="1"/>
</dbReference>